<dbReference type="HOGENOM" id="CLU_001305_0_1_11"/>
<dbReference type="InterPro" id="IPR024983">
    <property type="entry name" value="CHAT_dom"/>
</dbReference>
<dbReference type="Pfam" id="PF12770">
    <property type="entry name" value="CHAT"/>
    <property type="match status" value="1"/>
</dbReference>
<dbReference type="OrthoDB" id="3206999at2"/>
<dbReference type="RefSeq" id="WP_025359219.1">
    <property type="nucleotide sequence ID" value="NZ_CP007155.1"/>
</dbReference>
<accession>W5WFD5</accession>
<dbReference type="STRING" id="1449976.KALB_5935"/>
<name>W5WFD5_9PSEU</name>
<dbReference type="KEGG" id="kal:KALB_5935"/>
<evidence type="ECO:0000313" key="2">
    <source>
        <dbReference type="EMBL" id="AHH99296.1"/>
    </source>
</evidence>
<feature type="domain" description="CHAT" evidence="1">
    <location>
        <begin position="1042"/>
        <end position="1289"/>
    </location>
</feature>
<keyword evidence="3" id="KW-1185">Reference proteome</keyword>
<gene>
    <name evidence="2" type="ORF">KALB_5935</name>
</gene>
<dbReference type="InterPro" id="IPR011990">
    <property type="entry name" value="TPR-like_helical_dom_sf"/>
</dbReference>
<evidence type="ECO:0000259" key="1">
    <source>
        <dbReference type="Pfam" id="PF12770"/>
    </source>
</evidence>
<dbReference type="EMBL" id="CP007155">
    <property type="protein sequence ID" value="AHH99296.1"/>
    <property type="molecule type" value="Genomic_DNA"/>
</dbReference>
<organism evidence="2 3">
    <name type="scientific">Kutzneria albida DSM 43870</name>
    <dbReference type="NCBI Taxonomy" id="1449976"/>
    <lineage>
        <taxon>Bacteria</taxon>
        <taxon>Bacillati</taxon>
        <taxon>Actinomycetota</taxon>
        <taxon>Actinomycetes</taxon>
        <taxon>Pseudonocardiales</taxon>
        <taxon>Pseudonocardiaceae</taxon>
        <taxon>Kutzneria</taxon>
    </lineage>
</organism>
<dbReference type="SUPFAM" id="SSF48452">
    <property type="entry name" value="TPR-like"/>
    <property type="match status" value="1"/>
</dbReference>
<dbReference type="Proteomes" id="UP000019225">
    <property type="component" value="Chromosome"/>
</dbReference>
<dbReference type="eggNOG" id="COG4995">
    <property type="taxonomic scope" value="Bacteria"/>
</dbReference>
<proteinExistence type="predicted"/>
<dbReference type="Gene3D" id="1.25.40.10">
    <property type="entry name" value="Tetratricopeptide repeat domain"/>
    <property type="match status" value="3"/>
</dbReference>
<evidence type="ECO:0000313" key="3">
    <source>
        <dbReference type="Proteomes" id="UP000019225"/>
    </source>
</evidence>
<protein>
    <recommendedName>
        <fullName evidence="1">CHAT domain-containing protein</fullName>
    </recommendedName>
</protein>
<sequence length="1290" mass="138997">MTTDYLATALRAVSELIDGYVGGGDPGLVLGKPGWDEAERLLALSVRDTPAGRQVVLSGVHRVAMFLRCRRQAAQQVGWALGEEELELAEALLGLLAQISPEQRGHQHLVAEASQLLAADPFNATVIRCALTRLRQAVEVSVGAEDHGLALGSLGGSLVDLYQLSGDRAELQEAIAVLWRALSELPPTAPVRPVLHASLGRALFLAYGEEREPSWLDSAETELRSALAELTSPGDRLPALADLAATLEARARLTGQPEDVSAAVLAARAAVALMPRDNPSFPQFSGMLGRLLGQRWASEADESVVDEWVGAMRAALPAEVLAERRVQEPEALAVDLMELATALTASSDQLEEGAQELDEAITLLRAVVQLLPDSMNALSALGVTLRTRALRGGGPGTDLGEAVELLTAAMVRGGTAEVEVDLGETLRYRFAETGAEADLDSAISSLRRALRSPGLAVNFRYKASVGLGTALHSRYLAGSNESDLDESIEFFARAKELSTVESMDWFDAVNGLAGALLERYQRMGLSVDIQDAVREFEHLDELSPADPSARGALLLRRGTAYWQRHAHFGEFADSTRAVQLLRQALELLPPEGTAHRDARIVLGSALATRARQRGSSMEGAEAVRCFQSALLGMELDDPERPNTWVSLALALSEQGQRIRQVPLLDEAVRAYRMALDFQASHRTLENARLGLGSALAVRASLSRQVADLDEAVPVLRELLAVTDPRPDRHAGVRINLATALKLRHELVGDRGDLHEAIAAVTEGMARSTETTEPLLRVHLAELLRARDEPGDATAAHEAFREVAGNPRVPSWLRLHSARCGGALAVRTARWEEAVSGYAQAVDLLSLVAWPGLARQDQQDYLQDNTGLASEAAAVALSAGRPETAVELLEHGRAVLWSQALETRGDPAYGSVAQLREQWPELAGELERVRADLRAAAEADLSELAHREQELVARIRALPGFAGFARRKGFAELRLAAARGPVVLLTASRERCDALIVTAEHEVRVVPLEITLAQTAEQAIRVLNLPLGKGFGGYVTAQETLLEVLDWLADNVVEPVLRALPDAGRLWWCPVGPFALLPLHAAADQVVSSYTTTLTTLLRARNRPSTQDRRRLVVGVAGTPPLRNVAEEVALVERGGSTLLGEAATADRVLAELAGHPWLHIACHAWQDTGDPSRSALALHDRPLTVAEIAGQDLAHAEFAFLSACETAASAQLLDESISLASALHLAGYRDVIGTLWPIQDRCELAAEVYRSLDGTPPTGPAEALHRAAHRLRRDHPDEPSMWAGFLHHGP</sequence>
<dbReference type="PATRIC" id="fig|1449976.3.peg.5958"/>
<reference evidence="2 3" key="1">
    <citation type="journal article" date="2014" name="BMC Genomics">
        <title>Complete genome sequence of producer of the glycopeptide antibiotic Aculeximycin Kutzneria albida DSM 43870T, a representative of minor genus of Pseudonocardiaceae.</title>
        <authorList>
            <person name="Rebets Y."/>
            <person name="Tokovenko B."/>
            <person name="Lushchyk I."/>
            <person name="Ruckert C."/>
            <person name="Zaburannyi N."/>
            <person name="Bechthold A."/>
            <person name="Kalinowski J."/>
            <person name="Luzhetskyy A."/>
        </authorList>
    </citation>
    <scope>NUCLEOTIDE SEQUENCE [LARGE SCALE GENOMIC DNA]</scope>
    <source>
        <strain evidence="2">DSM 43870</strain>
    </source>
</reference>